<dbReference type="Pfam" id="PF00582">
    <property type="entry name" value="Usp"/>
    <property type="match status" value="1"/>
</dbReference>
<evidence type="ECO:0000313" key="4">
    <source>
        <dbReference type="Proteomes" id="UP000012042"/>
    </source>
</evidence>
<evidence type="ECO:0000313" key="3">
    <source>
        <dbReference type="EMBL" id="BAN06552.1"/>
    </source>
</evidence>
<dbReference type="EMBL" id="AP012167">
    <property type="protein sequence ID" value="BAN06552.1"/>
    <property type="molecule type" value="Genomic_DNA"/>
</dbReference>
<dbReference type="PRINTS" id="PR01438">
    <property type="entry name" value="UNVRSLSTRESS"/>
</dbReference>
<dbReference type="KEGG" id="lbk:LVISKB_0917"/>
<accession>M5ADX9</accession>
<sequence>MVNMVAEYKHILVGVDGSRQAKRALDKAIAVALRNQAELIIVTIMSGGDYVGLGNNTQVGFGYVDQQVMDESRQALEALVDQYRQKAQEAGVERVVTSVFYGHAKVDLAKSLPKEYQADLIMLGATGVNVVERMLLGSTASYVVANAVCDVLVVRTDLHNQVTRLKKVPTK</sequence>
<dbReference type="PANTHER" id="PTHR46268">
    <property type="entry name" value="STRESS RESPONSE PROTEIN NHAX"/>
    <property type="match status" value="1"/>
</dbReference>
<protein>
    <submittedName>
        <fullName evidence="3">Putative universal stress protein SA1532</fullName>
    </submittedName>
</protein>
<dbReference type="InterPro" id="IPR014729">
    <property type="entry name" value="Rossmann-like_a/b/a_fold"/>
</dbReference>
<dbReference type="PATRIC" id="fig|1001583.3.peg.905"/>
<dbReference type="Gene3D" id="3.40.50.620">
    <property type="entry name" value="HUPs"/>
    <property type="match status" value="1"/>
</dbReference>
<dbReference type="HOGENOM" id="CLU_049301_16_0_9"/>
<dbReference type="PANTHER" id="PTHR46268:SF6">
    <property type="entry name" value="UNIVERSAL STRESS PROTEIN UP12"/>
    <property type="match status" value="1"/>
</dbReference>
<name>M5ADX9_LEVBR</name>
<dbReference type="Proteomes" id="UP000012042">
    <property type="component" value="Chromosome"/>
</dbReference>
<dbReference type="SUPFAM" id="SSF52402">
    <property type="entry name" value="Adenine nucleotide alpha hydrolases-like"/>
    <property type="match status" value="1"/>
</dbReference>
<proteinExistence type="inferred from homology"/>
<dbReference type="InterPro" id="IPR006015">
    <property type="entry name" value="Universal_stress_UspA"/>
</dbReference>
<gene>
    <name evidence="3" type="ORF">LVISKB_0917</name>
</gene>
<evidence type="ECO:0000256" key="1">
    <source>
        <dbReference type="ARBA" id="ARBA00008791"/>
    </source>
</evidence>
<reference evidence="3 4" key="1">
    <citation type="journal article" date="2013" name="PLoS ONE">
        <title>Genomic Analysis by Deep Sequencing of the Probiotic Lactobacillus brevis KB290 Harboring Nine Plasmids Reveals Genomic Stability.</title>
        <authorList>
            <person name="Fukao M."/>
            <person name="Oshima K."/>
            <person name="Morita H."/>
            <person name="Toh H."/>
            <person name="Suda W."/>
            <person name="Kim S.W."/>
            <person name="Suzuki S."/>
            <person name="Yakabe T."/>
            <person name="Hattori M."/>
            <person name="Yajima N."/>
        </authorList>
    </citation>
    <scope>NUCLEOTIDE SEQUENCE [LARGE SCALE GENOMIC DNA]</scope>
    <source>
        <strain evidence="3 4">KB290</strain>
    </source>
</reference>
<dbReference type="InterPro" id="IPR006016">
    <property type="entry name" value="UspA"/>
</dbReference>
<feature type="domain" description="UspA" evidence="2">
    <location>
        <begin position="7"/>
        <end position="155"/>
    </location>
</feature>
<dbReference type="AlphaFoldDB" id="M5ADX9"/>
<evidence type="ECO:0000259" key="2">
    <source>
        <dbReference type="Pfam" id="PF00582"/>
    </source>
</evidence>
<dbReference type="CDD" id="cd00293">
    <property type="entry name" value="USP-like"/>
    <property type="match status" value="1"/>
</dbReference>
<organism evidence="3 4">
    <name type="scientific">Levilactobacillus brevis KB290</name>
    <dbReference type="NCBI Taxonomy" id="1001583"/>
    <lineage>
        <taxon>Bacteria</taxon>
        <taxon>Bacillati</taxon>
        <taxon>Bacillota</taxon>
        <taxon>Bacilli</taxon>
        <taxon>Lactobacillales</taxon>
        <taxon>Lactobacillaceae</taxon>
        <taxon>Levilactobacillus</taxon>
    </lineage>
</organism>
<comment type="similarity">
    <text evidence="1">Belongs to the universal stress protein A family.</text>
</comment>